<evidence type="ECO:0000256" key="9">
    <source>
        <dbReference type="PIRSR" id="PIRSR001399-1"/>
    </source>
</evidence>
<reference evidence="12" key="1">
    <citation type="journal article" date="2021" name="PeerJ">
        <title>Extensive microbial diversity within the chicken gut microbiome revealed by metagenomics and culture.</title>
        <authorList>
            <person name="Gilroy R."/>
            <person name="Ravi A."/>
            <person name="Getino M."/>
            <person name="Pursley I."/>
            <person name="Horton D.L."/>
            <person name="Alikhan N.F."/>
            <person name="Baker D."/>
            <person name="Gharbi K."/>
            <person name="Hall N."/>
            <person name="Watson M."/>
            <person name="Adriaenssens E.M."/>
            <person name="Foster-Nyarko E."/>
            <person name="Jarju S."/>
            <person name="Secka A."/>
            <person name="Antonio M."/>
            <person name="Oren A."/>
            <person name="Chaudhuri R.R."/>
            <person name="La Ragione R."/>
            <person name="Hildebrand F."/>
            <person name="Pallen M.J."/>
        </authorList>
    </citation>
    <scope>NUCLEOTIDE SEQUENCE</scope>
    <source>
        <strain evidence="12">5790</strain>
    </source>
</reference>
<protein>
    <recommendedName>
        <fullName evidence="5 8">3-dehydroquinate dehydratase</fullName>
        <shortName evidence="8">3-dehydroquinase</shortName>
        <ecNumber evidence="5 8">4.2.1.10</ecNumber>
    </recommendedName>
    <alternativeName>
        <fullName evidence="8">Type II DHQase</fullName>
    </alternativeName>
</protein>
<comment type="function">
    <text evidence="8">Catalyzes a trans-dehydration via an enolate intermediate.</text>
</comment>
<evidence type="ECO:0000256" key="6">
    <source>
        <dbReference type="ARBA" id="ARBA00023141"/>
    </source>
</evidence>
<evidence type="ECO:0000256" key="8">
    <source>
        <dbReference type="HAMAP-Rule" id="MF_00169"/>
    </source>
</evidence>
<dbReference type="InterPro" id="IPR036441">
    <property type="entry name" value="DHquinase_II_sf"/>
</dbReference>
<dbReference type="Proteomes" id="UP000824162">
    <property type="component" value="Unassembled WGS sequence"/>
</dbReference>
<evidence type="ECO:0000256" key="2">
    <source>
        <dbReference type="ARBA" id="ARBA00004902"/>
    </source>
</evidence>
<comment type="subunit">
    <text evidence="4 8">Homododecamer.</text>
</comment>
<dbReference type="PANTHER" id="PTHR21272:SF3">
    <property type="entry name" value="CATABOLIC 3-DEHYDROQUINASE"/>
    <property type="match status" value="1"/>
</dbReference>
<evidence type="ECO:0000256" key="4">
    <source>
        <dbReference type="ARBA" id="ARBA00011193"/>
    </source>
</evidence>
<dbReference type="GO" id="GO:0019631">
    <property type="term" value="P:quinate catabolic process"/>
    <property type="evidence" value="ECO:0007669"/>
    <property type="project" value="TreeGrafter"/>
</dbReference>
<dbReference type="PIRSF" id="PIRSF001399">
    <property type="entry name" value="DHquinase_II"/>
    <property type="match status" value="1"/>
</dbReference>
<evidence type="ECO:0000256" key="5">
    <source>
        <dbReference type="ARBA" id="ARBA00012060"/>
    </source>
</evidence>
<keyword evidence="8" id="KW-0028">Amino-acid biosynthesis</keyword>
<feature type="site" description="Transition state stabilizer" evidence="8 11">
    <location>
        <position position="17"/>
    </location>
</feature>
<dbReference type="Gene3D" id="3.40.50.9100">
    <property type="entry name" value="Dehydroquinase, class II"/>
    <property type="match status" value="1"/>
</dbReference>
<dbReference type="PANTHER" id="PTHR21272">
    <property type="entry name" value="CATABOLIC 3-DEHYDROQUINASE"/>
    <property type="match status" value="1"/>
</dbReference>
<sequence>MKIMVINGPNINMLGVREPDVYGAATYQDLEKMIEDYAASLGAEAIVLQSNSEGEIVDFIHHALGSCDAIIINPGAYTHYSYAVLDALKSVNLPAVEVHISNIHKREEFRRKSVTAAGCTGQICGLGLKGYLLAVDYLLGEVKSGE</sequence>
<dbReference type="GO" id="GO:0009073">
    <property type="term" value="P:aromatic amino acid family biosynthetic process"/>
    <property type="evidence" value="ECO:0007669"/>
    <property type="project" value="UniProtKB-KW"/>
</dbReference>
<dbReference type="GO" id="GO:0003855">
    <property type="term" value="F:3-dehydroquinate dehydratase activity"/>
    <property type="evidence" value="ECO:0007669"/>
    <property type="project" value="UniProtKB-UniRule"/>
</dbReference>
<comment type="caution">
    <text evidence="12">The sequence shown here is derived from an EMBL/GenBank/DDBJ whole genome shotgun (WGS) entry which is preliminary data.</text>
</comment>
<dbReference type="SUPFAM" id="SSF52304">
    <property type="entry name" value="Type II 3-dehydroquinate dehydratase"/>
    <property type="match status" value="1"/>
</dbReference>
<keyword evidence="7 8" id="KW-0456">Lyase</keyword>
<dbReference type="NCBIfam" id="TIGR01088">
    <property type="entry name" value="aroQ"/>
    <property type="match status" value="1"/>
</dbReference>
<proteinExistence type="inferred from homology"/>
<feature type="binding site" evidence="8 10">
    <location>
        <position position="79"/>
    </location>
    <ligand>
        <name>substrate</name>
    </ligand>
</feature>
<comment type="catalytic activity">
    <reaction evidence="1 8">
        <text>3-dehydroquinate = 3-dehydroshikimate + H2O</text>
        <dbReference type="Rhea" id="RHEA:21096"/>
        <dbReference type="ChEBI" id="CHEBI:15377"/>
        <dbReference type="ChEBI" id="CHEBI:16630"/>
        <dbReference type="ChEBI" id="CHEBI:32364"/>
        <dbReference type="EC" id="4.2.1.10"/>
    </reaction>
</comment>
<feature type="active site" description="Proton donor" evidence="8 9">
    <location>
        <position position="99"/>
    </location>
</feature>
<evidence type="ECO:0000256" key="1">
    <source>
        <dbReference type="ARBA" id="ARBA00001864"/>
    </source>
</evidence>
<organism evidence="12 13">
    <name type="scientific">Candidatus Monoglobus merdigallinarum</name>
    <dbReference type="NCBI Taxonomy" id="2838698"/>
    <lineage>
        <taxon>Bacteria</taxon>
        <taxon>Bacillati</taxon>
        <taxon>Bacillota</taxon>
        <taxon>Clostridia</taxon>
        <taxon>Monoglobales</taxon>
        <taxon>Monoglobaceae</taxon>
        <taxon>Monoglobus</taxon>
    </lineage>
</organism>
<dbReference type="PROSITE" id="PS01029">
    <property type="entry name" value="DEHYDROQUINASE_II"/>
    <property type="match status" value="1"/>
</dbReference>
<comment type="similarity">
    <text evidence="3 8">Belongs to the type-II 3-dehydroquinase family.</text>
</comment>
<evidence type="ECO:0000256" key="10">
    <source>
        <dbReference type="PIRSR" id="PIRSR001399-2"/>
    </source>
</evidence>
<evidence type="ECO:0000313" key="12">
    <source>
        <dbReference type="EMBL" id="HIV86412.1"/>
    </source>
</evidence>
<feature type="binding site" evidence="8 10">
    <location>
        <position position="110"/>
    </location>
    <ligand>
        <name>substrate</name>
    </ligand>
</feature>
<dbReference type="NCBIfam" id="NF003807">
    <property type="entry name" value="PRK05395.1-4"/>
    <property type="match status" value="1"/>
</dbReference>
<dbReference type="EC" id="4.2.1.10" evidence="5 8"/>
<dbReference type="HAMAP" id="MF_00169">
    <property type="entry name" value="AroQ"/>
    <property type="match status" value="1"/>
</dbReference>
<reference evidence="12" key="2">
    <citation type="submission" date="2021-04" db="EMBL/GenBank/DDBJ databases">
        <authorList>
            <person name="Gilroy R."/>
        </authorList>
    </citation>
    <scope>NUCLEOTIDE SEQUENCE</scope>
    <source>
        <strain evidence="12">5790</strain>
    </source>
</reference>
<dbReference type="EMBL" id="DXIJ01000137">
    <property type="protein sequence ID" value="HIV86412.1"/>
    <property type="molecule type" value="Genomic_DNA"/>
</dbReference>
<evidence type="ECO:0000256" key="7">
    <source>
        <dbReference type="ARBA" id="ARBA00023239"/>
    </source>
</evidence>
<feature type="binding site" evidence="8 10">
    <location>
        <position position="73"/>
    </location>
    <ligand>
        <name>substrate</name>
    </ligand>
</feature>
<evidence type="ECO:0000313" key="13">
    <source>
        <dbReference type="Proteomes" id="UP000824162"/>
    </source>
</evidence>
<feature type="binding site" evidence="8 10">
    <location>
        <position position="86"/>
    </location>
    <ligand>
        <name>substrate</name>
    </ligand>
</feature>
<dbReference type="NCBIfam" id="NF003805">
    <property type="entry name" value="PRK05395.1-2"/>
    <property type="match status" value="1"/>
</dbReference>
<evidence type="ECO:0000256" key="3">
    <source>
        <dbReference type="ARBA" id="ARBA00011037"/>
    </source>
</evidence>
<feature type="binding site" evidence="8 10">
    <location>
        <begin position="100"/>
        <end position="101"/>
    </location>
    <ligand>
        <name>substrate</name>
    </ligand>
</feature>
<dbReference type="AlphaFoldDB" id="A0A9D1PSJ0"/>
<keyword evidence="6 8" id="KW-0057">Aromatic amino acid biosynthesis</keyword>
<dbReference type="CDD" id="cd00466">
    <property type="entry name" value="DHQase_II"/>
    <property type="match status" value="1"/>
</dbReference>
<dbReference type="Pfam" id="PF01220">
    <property type="entry name" value="DHquinase_II"/>
    <property type="match status" value="1"/>
</dbReference>
<dbReference type="InterPro" id="IPR018509">
    <property type="entry name" value="DHquinase_II_CS"/>
</dbReference>
<name>A0A9D1PSJ0_9FIRM</name>
<dbReference type="NCBIfam" id="NF003806">
    <property type="entry name" value="PRK05395.1-3"/>
    <property type="match status" value="1"/>
</dbReference>
<dbReference type="GO" id="GO:0009423">
    <property type="term" value="P:chorismate biosynthetic process"/>
    <property type="evidence" value="ECO:0007669"/>
    <property type="project" value="UniProtKB-UniRule"/>
</dbReference>
<evidence type="ECO:0000256" key="11">
    <source>
        <dbReference type="PIRSR" id="PIRSR001399-3"/>
    </source>
</evidence>
<comment type="pathway">
    <text evidence="2 8">Metabolic intermediate biosynthesis; chorismate biosynthesis; chorismate from D-erythrose 4-phosphate and phosphoenolpyruvate: step 3/7.</text>
</comment>
<dbReference type="GO" id="GO:0008652">
    <property type="term" value="P:amino acid biosynthetic process"/>
    <property type="evidence" value="ECO:0007669"/>
    <property type="project" value="UniProtKB-KW"/>
</dbReference>
<gene>
    <name evidence="8 12" type="primary">aroQ</name>
    <name evidence="12" type="ORF">H9900_06370</name>
</gene>
<accession>A0A9D1PSJ0</accession>
<dbReference type="InterPro" id="IPR001874">
    <property type="entry name" value="DHquinase_II"/>
</dbReference>
<feature type="active site" description="Proton acceptor" evidence="8 9">
    <location>
        <position position="22"/>
    </location>
</feature>